<dbReference type="EMBL" id="HG994358">
    <property type="protein sequence ID" value="CAF2269746.1"/>
    <property type="molecule type" value="Genomic_DNA"/>
</dbReference>
<protein>
    <submittedName>
        <fullName evidence="1">(rape) hypothetical protein</fullName>
    </submittedName>
</protein>
<reference evidence="1" key="1">
    <citation type="submission" date="2021-01" db="EMBL/GenBank/DDBJ databases">
        <authorList>
            <consortium name="Genoscope - CEA"/>
            <person name="William W."/>
        </authorList>
    </citation>
    <scope>NUCLEOTIDE SEQUENCE</scope>
</reference>
<accession>A0A817AP85</accession>
<dbReference type="Proteomes" id="UP001295469">
    <property type="component" value="Chromosome A04"/>
</dbReference>
<dbReference type="AlphaFoldDB" id="A0A817AP85"/>
<organism evidence="1">
    <name type="scientific">Brassica napus</name>
    <name type="common">Rape</name>
    <dbReference type="NCBI Taxonomy" id="3708"/>
    <lineage>
        <taxon>Eukaryota</taxon>
        <taxon>Viridiplantae</taxon>
        <taxon>Streptophyta</taxon>
        <taxon>Embryophyta</taxon>
        <taxon>Tracheophyta</taxon>
        <taxon>Spermatophyta</taxon>
        <taxon>Magnoliopsida</taxon>
        <taxon>eudicotyledons</taxon>
        <taxon>Gunneridae</taxon>
        <taxon>Pentapetalae</taxon>
        <taxon>rosids</taxon>
        <taxon>malvids</taxon>
        <taxon>Brassicales</taxon>
        <taxon>Brassicaceae</taxon>
        <taxon>Brassiceae</taxon>
        <taxon>Brassica</taxon>
    </lineage>
</organism>
<evidence type="ECO:0000313" key="1">
    <source>
        <dbReference type="EMBL" id="CAF2269746.1"/>
    </source>
</evidence>
<gene>
    <name evidence="1" type="ORF">DARMORV10_A04P08650.1</name>
</gene>
<proteinExistence type="predicted"/>
<name>A0A817AP85_BRANA</name>
<sequence length="118" mass="13073">MVALSVLRTTERLPVAACQSLEVSLLPLVRMVLCWRSFLERWLFTLARFLLAWSLLGAWRSSSFSYLCGGGSAKAAALRFQESGLFLGSGVLRPRGSSGVLERRRLVMDPVSAWTPAR</sequence>